<dbReference type="InterPro" id="IPR036640">
    <property type="entry name" value="ABC1_TM_sf"/>
</dbReference>
<feature type="transmembrane region" description="Helical" evidence="4">
    <location>
        <begin position="16"/>
        <end position="43"/>
    </location>
</feature>
<feature type="transmembrane region" description="Helical" evidence="4">
    <location>
        <begin position="148"/>
        <end position="170"/>
    </location>
</feature>
<proteinExistence type="predicted"/>
<dbReference type="GO" id="GO:0140359">
    <property type="term" value="F:ABC-type transporter activity"/>
    <property type="evidence" value="ECO:0007669"/>
    <property type="project" value="InterPro"/>
</dbReference>
<dbReference type="GO" id="GO:0005524">
    <property type="term" value="F:ATP binding"/>
    <property type="evidence" value="ECO:0007669"/>
    <property type="project" value="InterPro"/>
</dbReference>
<evidence type="ECO:0000313" key="6">
    <source>
        <dbReference type="EMBL" id="SVE49106.1"/>
    </source>
</evidence>
<organism evidence="6">
    <name type="scientific">marine metagenome</name>
    <dbReference type="NCBI Taxonomy" id="408172"/>
    <lineage>
        <taxon>unclassified sequences</taxon>
        <taxon>metagenomes</taxon>
        <taxon>ecological metagenomes</taxon>
    </lineage>
</organism>
<dbReference type="Gene3D" id="1.20.1560.10">
    <property type="entry name" value="ABC transporter type 1, transmembrane domain"/>
    <property type="match status" value="1"/>
</dbReference>
<gene>
    <name evidence="6" type="ORF">METZ01_LOCUS501960</name>
</gene>
<dbReference type="SUPFAM" id="SSF90123">
    <property type="entry name" value="ABC transporter transmembrane region"/>
    <property type="match status" value="1"/>
</dbReference>
<dbReference type="GO" id="GO:0016020">
    <property type="term" value="C:membrane"/>
    <property type="evidence" value="ECO:0007669"/>
    <property type="project" value="InterPro"/>
</dbReference>
<evidence type="ECO:0000256" key="3">
    <source>
        <dbReference type="ARBA" id="ARBA00023136"/>
    </source>
</evidence>
<feature type="domain" description="ABC transmembrane type-1" evidence="5">
    <location>
        <begin position="19"/>
        <end position="207"/>
    </location>
</feature>
<evidence type="ECO:0000256" key="2">
    <source>
        <dbReference type="ARBA" id="ARBA00022989"/>
    </source>
</evidence>
<accession>A0A383DX41</accession>
<dbReference type="EMBL" id="UINC01220964">
    <property type="protein sequence ID" value="SVE49106.1"/>
    <property type="molecule type" value="Genomic_DNA"/>
</dbReference>
<keyword evidence="2 4" id="KW-1133">Transmembrane helix</keyword>
<feature type="non-terminal residue" evidence="6">
    <location>
        <position position="207"/>
    </location>
</feature>
<dbReference type="AlphaFoldDB" id="A0A383DX41"/>
<evidence type="ECO:0000259" key="5">
    <source>
        <dbReference type="PROSITE" id="PS50929"/>
    </source>
</evidence>
<dbReference type="InterPro" id="IPR011527">
    <property type="entry name" value="ABC1_TM_dom"/>
</dbReference>
<keyword evidence="1 4" id="KW-0812">Transmembrane</keyword>
<evidence type="ECO:0000256" key="4">
    <source>
        <dbReference type="SAM" id="Phobius"/>
    </source>
</evidence>
<protein>
    <recommendedName>
        <fullName evidence="5">ABC transmembrane type-1 domain-containing protein</fullName>
    </recommendedName>
</protein>
<sequence length="207" mass="23589">MIFINLIYDFIKSNKWLVFIYLLVTILDSIIALFAVFTLVPVIQFMTSEESNQIIGSLNYYFDMLSYFSIEFTLVNSLLIFLSMTILSSISGIFLYYISRVIGYAIVFKLRSWALYKFYGQGLSFINSYSFGIMQNTFEREINKVADAIYSVLNLISVTFFTLLMVSFSIKLSQTMTLIIIVSFAFIALLSSRIGNKISALSALTVS</sequence>
<name>A0A383DX41_9ZZZZ</name>
<dbReference type="PROSITE" id="PS50929">
    <property type="entry name" value="ABC_TM1F"/>
    <property type="match status" value="1"/>
</dbReference>
<evidence type="ECO:0000256" key="1">
    <source>
        <dbReference type="ARBA" id="ARBA00022692"/>
    </source>
</evidence>
<keyword evidence="3 4" id="KW-0472">Membrane</keyword>
<reference evidence="6" key="1">
    <citation type="submission" date="2018-05" db="EMBL/GenBank/DDBJ databases">
        <authorList>
            <person name="Lanie J.A."/>
            <person name="Ng W.-L."/>
            <person name="Kazmierczak K.M."/>
            <person name="Andrzejewski T.M."/>
            <person name="Davidsen T.M."/>
            <person name="Wayne K.J."/>
            <person name="Tettelin H."/>
            <person name="Glass J.I."/>
            <person name="Rusch D."/>
            <person name="Podicherti R."/>
            <person name="Tsui H.-C.T."/>
            <person name="Winkler M.E."/>
        </authorList>
    </citation>
    <scope>NUCLEOTIDE SEQUENCE</scope>
</reference>
<feature type="transmembrane region" description="Helical" evidence="4">
    <location>
        <begin position="176"/>
        <end position="194"/>
    </location>
</feature>